<gene>
    <name evidence="3" type="ORF">HMPREF9944_00084</name>
</gene>
<organism evidence="3 4">
    <name type="scientific">Segatella maculosa OT 289</name>
    <dbReference type="NCBI Taxonomy" id="999422"/>
    <lineage>
        <taxon>Bacteria</taxon>
        <taxon>Pseudomonadati</taxon>
        <taxon>Bacteroidota</taxon>
        <taxon>Bacteroidia</taxon>
        <taxon>Bacteroidales</taxon>
        <taxon>Prevotellaceae</taxon>
        <taxon>Segatella</taxon>
    </lineage>
</organism>
<dbReference type="OrthoDB" id="1070719at2"/>
<sequence>MTVPYKLMRTTGSLAHKKGMKAVLDEYETVGLERMGERIETATAMTVADLVGALIALKHELAEQLKLGNRVHLPGLGYFSLAVRGELYEDPKTKKMRLRYPHVRTVNFRPEKGLMQALEDTRFENVTYRYEQHATPTAAEIDATLERWFDEADYIFVGDLQAELHLSRPVAYRLARRLEAEGRLENVGTRYRKMYRIVKAQKEGGTEEKTGG</sequence>
<dbReference type="GO" id="GO:0003677">
    <property type="term" value="F:DNA binding"/>
    <property type="evidence" value="ECO:0007669"/>
    <property type="project" value="UniProtKB-KW"/>
</dbReference>
<evidence type="ECO:0000256" key="1">
    <source>
        <dbReference type="ARBA" id="ARBA00023125"/>
    </source>
</evidence>
<feature type="domain" description="HU" evidence="2">
    <location>
        <begin position="1"/>
        <end position="125"/>
    </location>
</feature>
<dbReference type="RefSeq" id="WP_008563662.1">
    <property type="nucleotide sequence ID" value="NZ_JH594500.1"/>
</dbReference>
<protein>
    <recommendedName>
        <fullName evidence="2">HU domain-containing protein</fullName>
    </recommendedName>
</protein>
<dbReference type="SUPFAM" id="SSF47729">
    <property type="entry name" value="IHF-like DNA-binding proteins"/>
    <property type="match status" value="1"/>
</dbReference>
<dbReference type="EMBL" id="AGEK01000005">
    <property type="protein sequence ID" value="EHO74847.1"/>
    <property type="molecule type" value="Genomic_DNA"/>
</dbReference>
<dbReference type="Pfam" id="PF18291">
    <property type="entry name" value="HU-HIG"/>
    <property type="match status" value="1"/>
</dbReference>
<name>H1HIU0_9BACT</name>
<dbReference type="InterPro" id="IPR010992">
    <property type="entry name" value="IHF-like_DNA-bd_dom_sf"/>
</dbReference>
<comment type="caution">
    <text evidence="3">The sequence shown here is derived from an EMBL/GenBank/DDBJ whole genome shotgun (WGS) entry which is preliminary data.</text>
</comment>
<evidence type="ECO:0000313" key="4">
    <source>
        <dbReference type="Proteomes" id="UP000003167"/>
    </source>
</evidence>
<dbReference type="Proteomes" id="UP000003167">
    <property type="component" value="Unassembled WGS sequence"/>
</dbReference>
<dbReference type="STRING" id="999422.HMPREF9944_00084"/>
<keyword evidence="1" id="KW-0238">DNA-binding</keyword>
<accession>H1HIU0</accession>
<proteinExistence type="predicted"/>
<reference evidence="3 4" key="1">
    <citation type="submission" date="2011-12" db="EMBL/GenBank/DDBJ databases">
        <title>The Genome Sequence of Prevotella maculosa OT 289.</title>
        <authorList>
            <consortium name="The Broad Institute Genome Sequencing Platform"/>
            <person name="Earl A."/>
            <person name="Ward D."/>
            <person name="Feldgarden M."/>
            <person name="Gevers D."/>
            <person name="Izard J."/>
            <person name="Blanton J.M."/>
            <person name="Mathney J."/>
            <person name="Tanner A.C."/>
            <person name="Dewhirst F.E."/>
            <person name="Young S.K."/>
            <person name="Zeng Q."/>
            <person name="Gargeya S."/>
            <person name="Fitzgerald M."/>
            <person name="Haas B."/>
            <person name="Abouelleil A."/>
            <person name="Alvarado L."/>
            <person name="Arachchi H.M."/>
            <person name="Berlin A."/>
            <person name="Chapman S.B."/>
            <person name="Gearin G."/>
            <person name="Goldberg J."/>
            <person name="Griggs A."/>
            <person name="Gujja S."/>
            <person name="Hansen M."/>
            <person name="Heiman D."/>
            <person name="Howarth C."/>
            <person name="Larimer J."/>
            <person name="Lui A."/>
            <person name="MacDonald P.J.P."/>
            <person name="McCowen C."/>
            <person name="Montmayeur A."/>
            <person name="Murphy C."/>
            <person name="Neiman D."/>
            <person name="Pearson M."/>
            <person name="Priest M."/>
            <person name="Roberts A."/>
            <person name="Saif S."/>
            <person name="Shea T."/>
            <person name="Sisk P."/>
            <person name="Stolte C."/>
            <person name="Sykes S."/>
            <person name="Wortman J."/>
            <person name="Nusbaum C."/>
            <person name="Birren B."/>
        </authorList>
    </citation>
    <scope>NUCLEOTIDE SEQUENCE [LARGE SCALE GENOMIC DNA]</scope>
    <source>
        <strain evidence="3 4">OT 289</strain>
    </source>
</reference>
<evidence type="ECO:0000313" key="3">
    <source>
        <dbReference type="EMBL" id="EHO74847.1"/>
    </source>
</evidence>
<dbReference type="PATRIC" id="fig|999422.3.peg.82"/>
<dbReference type="InterPro" id="IPR041607">
    <property type="entry name" value="HU-HIG"/>
</dbReference>
<evidence type="ECO:0000259" key="2">
    <source>
        <dbReference type="Pfam" id="PF18291"/>
    </source>
</evidence>
<dbReference type="Gene3D" id="4.10.520.10">
    <property type="entry name" value="IHF-like DNA-binding proteins"/>
    <property type="match status" value="1"/>
</dbReference>
<dbReference type="AlphaFoldDB" id="H1HIU0"/>
<dbReference type="Gene3D" id="1.10.10.10">
    <property type="entry name" value="Winged helix-like DNA-binding domain superfamily/Winged helix DNA-binding domain"/>
    <property type="match status" value="1"/>
</dbReference>
<keyword evidence="4" id="KW-1185">Reference proteome</keyword>
<dbReference type="InterPro" id="IPR036388">
    <property type="entry name" value="WH-like_DNA-bd_sf"/>
</dbReference>
<dbReference type="HOGENOM" id="CLU_078159_1_0_10"/>